<evidence type="ECO:0000256" key="11">
    <source>
        <dbReference type="ARBA" id="ARBA00069039"/>
    </source>
</evidence>
<dbReference type="InterPro" id="IPR003146">
    <property type="entry name" value="M14A_act_pep"/>
</dbReference>
<dbReference type="AlphaFoldDB" id="A0A9P1I3W9"/>
<dbReference type="GO" id="GO:0004181">
    <property type="term" value="F:metallocarboxypeptidase activity"/>
    <property type="evidence" value="ECO:0007669"/>
    <property type="project" value="TreeGrafter"/>
</dbReference>
<sequence length="127" mass="15273">MTRLKLSIIFLLILLIIKDVSAKQKKFTVWRLQPTEKEQIEFLQTMHMNDVKLDFWKSPSEIGKEVHVMLSDEKSEDFLKQLDDHSINHSVMIDDVQKVIVEQKEKRDKLRKQVRLRDWREEKVSRA</sequence>
<protein>
    <recommendedName>
        <fullName evidence="11">Zinc carboxypeptidase A 1</fullName>
    </recommendedName>
</protein>
<dbReference type="Pfam" id="PF02244">
    <property type="entry name" value="Propep_M14"/>
    <property type="match status" value="1"/>
</dbReference>
<dbReference type="Gene3D" id="3.30.70.340">
    <property type="entry name" value="Metallocarboxypeptidase-like"/>
    <property type="match status" value="1"/>
</dbReference>
<dbReference type="PANTHER" id="PTHR11705">
    <property type="entry name" value="PROTEASE FAMILY M14 CARBOXYPEPTIDASE A,B"/>
    <property type="match status" value="1"/>
</dbReference>
<evidence type="ECO:0000256" key="7">
    <source>
        <dbReference type="ARBA" id="ARBA00022801"/>
    </source>
</evidence>
<dbReference type="SUPFAM" id="SSF54897">
    <property type="entry name" value="Protease propeptides/inhibitors"/>
    <property type="match status" value="1"/>
</dbReference>
<evidence type="ECO:0000313" key="15">
    <source>
        <dbReference type="Proteomes" id="UP001152747"/>
    </source>
</evidence>
<feature type="signal peptide" evidence="12">
    <location>
        <begin position="1"/>
        <end position="22"/>
    </location>
</feature>
<dbReference type="OrthoDB" id="3626597at2759"/>
<evidence type="ECO:0000256" key="4">
    <source>
        <dbReference type="ARBA" id="ARBA00022670"/>
    </source>
</evidence>
<evidence type="ECO:0000256" key="5">
    <source>
        <dbReference type="ARBA" id="ARBA00022723"/>
    </source>
</evidence>
<evidence type="ECO:0000256" key="3">
    <source>
        <dbReference type="ARBA" id="ARBA00022645"/>
    </source>
</evidence>
<comment type="caution">
    <text evidence="14">The sequence shown here is derived from an EMBL/GenBank/DDBJ whole genome shotgun (WGS) entry which is preliminary data.</text>
</comment>
<dbReference type="EMBL" id="CANHGI010000001">
    <property type="protein sequence ID" value="CAI5437791.1"/>
    <property type="molecule type" value="Genomic_DNA"/>
</dbReference>
<organism evidence="14 15">
    <name type="scientific">Caenorhabditis angaria</name>
    <dbReference type="NCBI Taxonomy" id="860376"/>
    <lineage>
        <taxon>Eukaryota</taxon>
        <taxon>Metazoa</taxon>
        <taxon>Ecdysozoa</taxon>
        <taxon>Nematoda</taxon>
        <taxon>Chromadorea</taxon>
        <taxon>Rhabditida</taxon>
        <taxon>Rhabditina</taxon>
        <taxon>Rhabditomorpha</taxon>
        <taxon>Rhabditoidea</taxon>
        <taxon>Rhabditidae</taxon>
        <taxon>Peloderinae</taxon>
        <taxon>Caenorhabditis</taxon>
    </lineage>
</organism>
<reference evidence="14" key="1">
    <citation type="submission" date="2022-11" db="EMBL/GenBank/DDBJ databases">
        <authorList>
            <person name="Kikuchi T."/>
        </authorList>
    </citation>
    <scope>NUCLEOTIDE SEQUENCE</scope>
    <source>
        <strain evidence="14">PS1010</strain>
    </source>
</reference>
<evidence type="ECO:0000256" key="10">
    <source>
        <dbReference type="ARBA" id="ARBA00023157"/>
    </source>
</evidence>
<evidence type="ECO:0000256" key="6">
    <source>
        <dbReference type="ARBA" id="ARBA00022729"/>
    </source>
</evidence>
<feature type="chain" id="PRO_5040201841" description="Zinc carboxypeptidase A 1" evidence="12">
    <location>
        <begin position="23"/>
        <end position="127"/>
    </location>
</feature>
<evidence type="ECO:0000256" key="8">
    <source>
        <dbReference type="ARBA" id="ARBA00022833"/>
    </source>
</evidence>
<keyword evidence="15" id="KW-1185">Reference proteome</keyword>
<keyword evidence="9" id="KW-0482">Metalloprotease</keyword>
<keyword evidence="7" id="KW-0378">Hydrolase</keyword>
<evidence type="ECO:0000313" key="14">
    <source>
        <dbReference type="EMBL" id="CAI5437791.1"/>
    </source>
</evidence>
<name>A0A9P1I3W9_9PELO</name>
<evidence type="ECO:0000256" key="2">
    <source>
        <dbReference type="ARBA" id="ARBA00005988"/>
    </source>
</evidence>
<keyword evidence="5" id="KW-0479">Metal-binding</keyword>
<evidence type="ECO:0000256" key="12">
    <source>
        <dbReference type="SAM" id="SignalP"/>
    </source>
</evidence>
<dbReference type="Proteomes" id="UP001152747">
    <property type="component" value="Unassembled WGS sequence"/>
</dbReference>
<keyword evidence="8" id="KW-0862">Zinc</keyword>
<comment type="cofactor">
    <cofactor evidence="1">
        <name>Zn(2+)</name>
        <dbReference type="ChEBI" id="CHEBI:29105"/>
    </cofactor>
</comment>
<dbReference type="GO" id="GO:0006508">
    <property type="term" value="P:proteolysis"/>
    <property type="evidence" value="ECO:0007669"/>
    <property type="project" value="UniProtKB-KW"/>
</dbReference>
<keyword evidence="10" id="KW-1015">Disulfide bond</keyword>
<evidence type="ECO:0000256" key="9">
    <source>
        <dbReference type="ARBA" id="ARBA00023049"/>
    </source>
</evidence>
<accession>A0A9P1I3W9</accession>
<proteinExistence type="inferred from homology"/>
<dbReference type="InterPro" id="IPR036990">
    <property type="entry name" value="M14A-like_propep"/>
</dbReference>
<dbReference type="FunFam" id="3.30.70.340:FF:000002">
    <property type="entry name" value="Carboxypeptidase A"/>
    <property type="match status" value="1"/>
</dbReference>
<gene>
    <name evidence="14" type="ORF">CAMP_LOCUS428</name>
</gene>
<comment type="similarity">
    <text evidence="2">Belongs to the peptidase M14 family.</text>
</comment>
<dbReference type="PANTHER" id="PTHR11705:SF149">
    <property type="entry name" value="SHKT DOMAIN-CONTAINING PROTEIN"/>
    <property type="match status" value="1"/>
</dbReference>
<keyword evidence="6 12" id="KW-0732">Signal</keyword>
<evidence type="ECO:0000259" key="13">
    <source>
        <dbReference type="Pfam" id="PF02244"/>
    </source>
</evidence>
<feature type="domain" description="Carboxypeptidase activation peptide" evidence="13">
    <location>
        <begin position="30"/>
        <end position="103"/>
    </location>
</feature>
<evidence type="ECO:0000256" key="1">
    <source>
        <dbReference type="ARBA" id="ARBA00001947"/>
    </source>
</evidence>
<dbReference type="GO" id="GO:0046872">
    <property type="term" value="F:metal ion binding"/>
    <property type="evidence" value="ECO:0007669"/>
    <property type="project" value="UniProtKB-KW"/>
</dbReference>
<keyword evidence="4" id="KW-0645">Protease</keyword>
<keyword evidence="3" id="KW-0121">Carboxypeptidase</keyword>
<dbReference type="GO" id="GO:0005615">
    <property type="term" value="C:extracellular space"/>
    <property type="evidence" value="ECO:0007669"/>
    <property type="project" value="TreeGrafter"/>
</dbReference>